<dbReference type="EMBL" id="JACRSY010000019">
    <property type="protein sequence ID" value="MBC8580296.1"/>
    <property type="molecule type" value="Genomic_DNA"/>
</dbReference>
<evidence type="ECO:0000256" key="7">
    <source>
        <dbReference type="HAMAP-Rule" id="MF_01008"/>
    </source>
</evidence>
<dbReference type="Proteomes" id="UP000655830">
    <property type="component" value="Unassembled WGS sequence"/>
</dbReference>
<dbReference type="InterPro" id="IPR035644">
    <property type="entry name" value="MraZ_C"/>
</dbReference>
<protein>
    <recommendedName>
        <fullName evidence="1 7">Transcriptional regulator MraZ</fullName>
    </recommendedName>
</protein>
<organism evidence="9 10">
    <name type="scientific">Zhenhengia yiwuensis</name>
    <dbReference type="NCBI Taxonomy" id="2763666"/>
    <lineage>
        <taxon>Bacteria</taxon>
        <taxon>Bacillati</taxon>
        <taxon>Bacillota</taxon>
        <taxon>Clostridia</taxon>
        <taxon>Lachnospirales</taxon>
        <taxon>Lachnospiraceae</taxon>
        <taxon>Zhenhengia</taxon>
    </lineage>
</organism>
<gene>
    <name evidence="7 9" type="primary">mraZ</name>
    <name evidence="9" type="ORF">H8718_12240</name>
</gene>
<dbReference type="RefSeq" id="WP_177669831.1">
    <property type="nucleotide sequence ID" value="NZ_JACRSY010000019.1"/>
</dbReference>
<dbReference type="CDD" id="cd16321">
    <property type="entry name" value="MraZ_C"/>
    <property type="match status" value="1"/>
</dbReference>
<evidence type="ECO:0000313" key="10">
    <source>
        <dbReference type="Proteomes" id="UP000655830"/>
    </source>
</evidence>
<dbReference type="GO" id="GO:0009295">
    <property type="term" value="C:nucleoid"/>
    <property type="evidence" value="ECO:0007669"/>
    <property type="project" value="UniProtKB-SubCell"/>
</dbReference>
<evidence type="ECO:0000256" key="5">
    <source>
        <dbReference type="ARBA" id="ARBA00023125"/>
    </source>
</evidence>
<comment type="caution">
    <text evidence="9">The sequence shown here is derived from an EMBL/GenBank/DDBJ whole genome shotgun (WGS) entry which is preliminary data.</text>
</comment>
<dbReference type="PANTHER" id="PTHR34701">
    <property type="entry name" value="TRANSCRIPTIONAL REGULATOR MRAZ"/>
    <property type="match status" value="1"/>
</dbReference>
<proteinExistence type="inferred from homology"/>
<dbReference type="GO" id="GO:2000143">
    <property type="term" value="P:negative regulation of DNA-templated transcription initiation"/>
    <property type="evidence" value="ECO:0007669"/>
    <property type="project" value="TreeGrafter"/>
</dbReference>
<dbReference type="NCBIfam" id="TIGR00242">
    <property type="entry name" value="division/cell wall cluster transcriptional repressor MraZ"/>
    <property type="match status" value="1"/>
</dbReference>
<evidence type="ECO:0000256" key="1">
    <source>
        <dbReference type="ARBA" id="ARBA00013860"/>
    </source>
</evidence>
<dbReference type="InterPro" id="IPR038619">
    <property type="entry name" value="MraZ_sf"/>
</dbReference>
<dbReference type="GO" id="GO:0003700">
    <property type="term" value="F:DNA-binding transcription factor activity"/>
    <property type="evidence" value="ECO:0007669"/>
    <property type="project" value="UniProtKB-UniRule"/>
</dbReference>
<feature type="domain" description="SpoVT-AbrB" evidence="8">
    <location>
        <begin position="5"/>
        <end position="47"/>
    </location>
</feature>
<comment type="subcellular location">
    <subcellularLocation>
        <location evidence="7">Cytoplasm</location>
        <location evidence="7">Nucleoid</location>
    </subcellularLocation>
</comment>
<dbReference type="InterPro" id="IPR037914">
    <property type="entry name" value="SpoVT-AbrB_sf"/>
</dbReference>
<name>A0A926IF84_9FIRM</name>
<evidence type="ECO:0000256" key="2">
    <source>
        <dbReference type="ARBA" id="ARBA00022490"/>
    </source>
</evidence>
<dbReference type="AlphaFoldDB" id="A0A926IF84"/>
<dbReference type="CDD" id="cd16320">
    <property type="entry name" value="MraZ_N"/>
    <property type="match status" value="1"/>
</dbReference>
<reference evidence="9" key="1">
    <citation type="submission" date="2020-08" db="EMBL/GenBank/DDBJ databases">
        <title>Genome public.</title>
        <authorList>
            <person name="Liu C."/>
            <person name="Sun Q."/>
        </authorList>
    </citation>
    <scope>NUCLEOTIDE SEQUENCE</scope>
    <source>
        <strain evidence="9">NSJ-12</strain>
    </source>
</reference>
<dbReference type="PROSITE" id="PS51740">
    <property type="entry name" value="SPOVT_ABRB"/>
    <property type="match status" value="2"/>
</dbReference>
<keyword evidence="3" id="KW-0677">Repeat</keyword>
<dbReference type="InterPro" id="IPR035642">
    <property type="entry name" value="MraZ_N"/>
</dbReference>
<evidence type="ECO:0000256" key="4">
    <source>
        <dbReference type="ARBA" id="ARBA00023015"/>
    </source>
</evidence>
<dbReference type="Pfam" id="PF02381">
    <property type="entry name" value="MraZ"/>
    <property type="match status" value="2"/>
</dbReference>
<dbReference type="Gene3D" id="3.40.1550.20">
    <property type="entry name" value="Transcriptional regulator MraZ domain"/>
    <property type="match status" value="1"/>
</dbReference>
<feature type="domain" description="SpoVT-AbrB" evidence="8">
    <location>
        <begin position="76"/>
        <end position="119"/>
    </location>
</feature>
<dbReference type="PANTHER" id="PTHR34701:SF1">
    <property type="entry name" value="TRANSCRIPTIONAL REGULATOR MRAZ"/>
    <property type="match status" value="1"/>
</dbReference>
<keyword evidence="4 7" id="KW-0805">Transcription regulation</keyword>
<dbReference type="HAMAP" id="MF_01008">
    <property type="entry name" value="MraZ"/>
    <property type="match status" value="1"/>
</dbReference>
<accession>A0A926IF84</accession>
<evidence type="ECO:0000313" key="9">
    <source>
        <dbReference type="EMBL" id="MBC8580296.1"/>
    </source>
</evidence>
<keyword evidence="10" id="KW-1185">Reference proteome</keyword>
<dbReference type="GO" id="GO:0000976">
    <property type="term" value="F:transcription cis-regulatory region binding"/>
    <property type="evidence" value="ECO:0007669"/>
    <property type="project" value="TreeGrafter"/>
</dbReference>
<sequence>MFIGEYQHSLDEKSRVIVPAKYREQLGACFVLTKGLDGCLFIYPQDEWISFEQKLKELPLTNINARKFVRFFLAGAVECTPDKQGRILIPSHLKVYSSIEKDIVFIGMGNRVEVWSSNKWDAYNEDAFDANALAEQMESLGI</sequence>
<dbReference type="GO" id="GO:0005737">
    <property type="term" value="C:cytoplasm"/>
    <property type="evidence" value="ECO:0007669"/>
    <property type="project" value="UniProtKB-UniRule"/>
</dbReference>
<keyword evidence="2 7" id="KW-0963">Cytoplasm</keyword>
<dbReference type="InterPro" id="IPR003444">
    <property type="entry name" value="MraZ"/>
</dbReference>
<dbReference type="SUPFAM" id="SSF89447">
    <property type="entry name" value="AbrB/MazE/MraZ-like"/>
    <property type="match status" value="1"/>
</dbReference>
<evidence type="ECO:0000256" key="3">
    <source>
        <dbReference type="ARBA" id="ARBA00022737"/>
    </source>
</evidence>
<keyword evidence="5 7" id="KW-0238">DNA-binding</keyword>
<comment type="subunit">
    <text evidence="7">Forms oligomers.</text>
</comment>
<dbReference type="InterPro" id="IPR007159">
    <property type="entry name" value="SpoVT-AbrB_dom"/>
</dbReference>
<dbReference type="InterPro" id="IPR020603">
    <property type="entry name" value="MraZ_dom"/>
</dbReference>
<dbReference type="FunFam" id="3.40.1550.20:FF:000002">
    <property type="entry name" value="Transcriptional regulator MraZ"/>
    <property type="match status" value="1"/>
</dbReference>
<keyword evidence="6 7" id="KW-0804">Transcription</keyword>
<comment type="similarity">
    <text evidence="7">Belongs to the MraZ family.</text>
</comment>
<evidence type="ECO:0000256" key="6">
    <source>
        <dbReference type="ARBA" id="ARBA00023163"/>
    </source>
</evidence>
<evidence type="ECO:0000259" key="8">
    <source>
        <dbReference type="PROSITE" id="PS51740"/>
    </source>
</evidence>